<reference evidence="3 4" key="1">
    <citation type="journal article" date="2008" name="Nature">
        <title>The Phaeodactylum genome reveals the evolutionary history of diatom genomes.</title>
        <authorList>
            <person name="Bowler C."/>
            <person name="Allen A.E."/>
            <person name="Badger J.H."/>
            <person name="Grimwood J."/>
            <person name="Jabbari K."/>
            <person name="Kuo A."/>
            <person name="Maheswari U."/>
            <person name="Martens C."/>
            <person name="Maumus F."/>
            <person name="Otillar R.P."/>
            <person name="Rayko E."/>
            <person name="Salamov A."/>
            <person name="Vandepoele K."/>
            <person name="Beszteri B."/>
            <person name="Gruber A."/>
            <person name="Heijde M."/>
            <person name="Katinka M."/>
            <person name="Mock T."/>
            <person name="Valentin K."/>
            <person name="Verret F."/>
            <person name="Berges J.A."/>
            <person name="Brownlee C."/>
            <person name="Cadoret J.P."/>
            <person name="Chiovitti A."/>
            <person name="Choi C.J."/>
            <person name="Coesel S."/>
            <person name="De Martino A."/>
            <person name="Detter J.C."/>
            <person name="Durkin C."/>
            <person name="Falciatore A."/>
            <person name="Fournet J."/>
            <person name="Haruta M."/>
            <person name="Huysman M.J."/>
            <person name="Jenkins B.D."/>
            <person name="Jiroutova K."/>
            <person name="Jorgensen R.E."/>
            <person name="Joubert Y."/>
            <person name="Kaplan A."/>
            <person name="Kroger N."/>
            <person name="Kroth P.G."/>
            <person name="La Roche J."/>
            <person name="Lindquist E."/>
            <person name="Lommer M."/>
            <person name="Martin-Jezequel V."/>
            <person name="Lopez P.J."/>
            <person name="Lucas S."/>
            <person name="Mangogna M."/>
            <person name="McGinnis K."/>
            <person name="Medlin L.K."/>
            <person name="Montsant A."/>
            <person name="Oudot-Le Secq M.P."/>
            <person name="Napoli C."/>
            <person name="Obornik M."/>
            <person name="Parker M.S."/>
            <person name="Petit J.L."/>
            <person name="Porcel B.M."/>
            <person name="Poulsen N."/>
            <person name="Robison M."/>
            <person name="Rychlewski L."/>
            <person name="Rynearson T.A."/>
            <person name="Schmutz J."/>
            <person name="Shapiro H."/>
            <person name="Siaut M."/>
            <person name="Stanley M."/>
            <person name="Sussman M.R."/>
            <person name="Taylor A.R."/>
            <person name="Vardi A."/>
            <person name="von Dassow P."/>
            <person name="Vyverman W."/>
            <person name="Willis A."/>
            <person name="Wyrwicz L.S."/>
            <person name="Rokhsar D.S."/>
            <person name="Weissenbach J."/>
            <person name="Armbrust E.V."/>
            <person name="Green B.R."/>
            <person name="Van de Peer Y."/>
            <person name="Grigoriev I.V."/>
        </authorList>
    </citation>
    <scope>NUCLEOTIDE SEQUENCE [LARGE SCALE GENOMIC DNA]</scope>
    <source>
        <strain evidence="3 4">CCAP 1055/1</strain>
    </source>
</reference>
<dbReference type="eggNOG" id="KOG2160">
    <property type="taxonomic scope" value="Eukaryota"/>
</dbReference>
<protein>
    <recommendedName>
        <fullName evidence="2">Nucleotide exchange factor Fes1 domain-containing protein</fullName>
    </recommendedName>
</protein>
<dbReference type="RefSeq" id="XP_002181179.1">
    <property type="nucleotide sequence ID" value="XM_002181143.1"/>
</dbReference>
<dbReference type="PANTHER" id="PTHR19316">
    <property type="entry name" value="PROTEIN FOLDING REGULATOR"/>
    <property type="match status" value="1"/>
</dbReference>
<dbReference type="GO" id="GO:0000774">
    <property type="term" value="F:adenyl-nucleotide exchange factor activity"/>
    <property type="evidence" value="ECO:0007669"/>
    <property type="project" value="TreeGrafter"/>
</dbReference>
<dbReference type="PANTHER" id="PTHR19316:SF18">
    <property type="entry name" value="HSP70-BINDING PROTEIN 1"/>
    <property type="match status" value="1"/>
</dbReference>
<dbReference type="InParanoid" id="B7G2B4"/>
<dbReference type="InterPro" id="IPR011989">
    <property type="entry name" value="ARM-like"/>
</dbReference>
<dbReference type="InterPro" id="IPR050693">
    <property type="entry name" value="Hsp70_NEF-Inhibitors"/>
</dbReference>
<organism evidence="3 4">
    <name type="scientific">Phaeodactylum tricornutum (strain CCAP 1055/1)</name>
    <dbReference type="NCBI Taxonomy" id="556484"/>
    <lineage>
        <taxon>Eukaryota</taxon>
        <taxon>Sar</taxon>
        <taxon>Stramenopiles</taxon>
        <taxon>Ochrophyta</taxon>
        <taxon>Bacillariophyta</taxon>
        <taxon>Bacillariophyceae</taxon>
        <taxon>Bacillariophycidae</taxon>
        <taxon>Naviculales</taxon>
        <taxon>Phaeodactylaceae</taxon>
        <taxon>Phaeodactylum</taxon>
    </lineage>
</organism>
<evidence type="ECO:0000259" key="2">
    <source>
        <dbReference type="Pfam" id="PF08609"/>
    </source>
</evidence>
<dbReference type="HOGENOM" id="CLU_049387_1_1_1"/>
<dbReference type="GO" id="GO:0005783">
    <property type="term" value="C:endoplasmic reticulum"/>
    <property type="evidence" value="ECO:0007669"/>
    <property type="project" value="TreeGrafter"/>
</dbReference>
<dbReference type="EMBL" id="CM000614">
    <property type="protein sequence ID" value="EEC47102.1"/>
    <property type="molecule type" value="Genomic_DNA"/>
</dbReference>
<reference evidence="4" key="2">
    <citation type="submission" date="2008-08" db="EMBL/GenBank/DDBJ databases">
        <authorList>
            <consortium name="Diatom Consortium"/>
            <person name="Grigoriev I."/>
            <person name="Grimwood J."/>
            <person name="Kuo A."/>
            <person name="Otillar R.P."/>
            <person name="Salamov A."/>
            <person name="Detter J.C."/>
            <person name="Lindquist E."/>
            <person name="Shapiro H."/>
            <person name="Lucas S."/>
            <person name="Glavina del Rio T."/>
            <person name="Pitluck S."/>
            <person name="Rokhsar D."/>
            <person name="Bowler C."/>
        </authorList>
    </citation>
    <scope>GENOME REANNOTATION</scope>
    <source>
        <strain evidence="4">CCAP 1055/1</strain>
    </source>
</reference>
<proteinExistence type="predicted"/>
<dbReference type="OrthoDB" id="10250458at2759"/>
<dbReference type="InterPro" id="IPR016024">
    <property type="entry name" value="ARM-type_fold"/>
</dbReference>
<keyword evidence="4" id="KW-1185">Reference proteome</keyword>
<sequence length="374" mass="41191">MSNNGDSSSPFAWLGLLKWSLSYTDGTRPSDESMSPMSTEDRAFLEAVMKEGIIDENERMKSILKDVTGMMEKWRQEPATDEEGDHAEDLLQELRDIVEQIDYARAFCSMKGLPFLLGCVAERDHMPVATRAMCLGIIATLCANNPPVQKELLELGAIGALSRLFFLESESASNTDHHGQMRAKIIQAIGSNVRSHELAETVFCELPQAPTLIEIGLGLTHSESPPPFAVRQRTLFFFRALITSDSSTRIRVQKFGPLIAQVAQLLLDDQIEGSQELREMALSMVEQILDQQKSVDCIVQHKNSLVALGVRRIAAMRALDGEEKVFAAMELESWERLLVLLARAIPDGPEAAAEPVSLLQDGKTHGSSGALAQS</sequence>
<dbReference type="STRING" id="556484.B7G2B4"/>
<dbReference type="Proteomes" id="UP000000759">
    <property type="component" value="Chromosome 12"/>
</dbReference>
<dbReference type="PaxDb" id="2850-Phatr47062"/>
<gene>
    <name evidence="3" type="ORF">PHATRDRAFT_47062</name>
</gene>
<dbReference type="AlphaFoldDB" id="B7G2B4"/>
<feature type="domain" description="Nucleotide exchange factor Fes1" evidence="2">
    <location>
        <begin position="15"/>
        <end position="104"/>
    </location>
</feature>
<dbReference type="KEGG" id="pti:PHATRDRAFT_47062"/>
<dbReference type="SUPFAM" id="SSF48371">
    <property type="entry name" value="ARM repeat"/>
    <property type="match status" value="1"/>
</dbReference>
<evidence type="ECO:0000313" key="3">
    <source>
        <dbReference type="EMBL" id="EEC47102.1"/>
    </source>
</evidence>
<dbReference type="Gene3D" id="1.25.10.10">
    <property type="entry name" value="Leucine-rich Repeat Variant"/>
    <property type="match status" value="1"/>
</dbReference>
<evidence type="ECO:0000256" key="1">
    <source>
        <dbReference type="ARBA" id="ARBA00022737"/>
    </source>
</evidence>
<accession>B7G2B4</accession>
<dbReference type="Pfam" id="PF08609">
    <property type="entry name" value="Fes1"/>
    <property type="match status" value="1"/>
</dbReference>
<name>B7G2B4_PHATC</name>
<dbReference type="InterPro" id="IPR013918">
    <property type="entry name" value="Nucleotide_exch_fac_Fes1"/>
</dbReference>
<dbReference type="OMA" id="CMFLLRA"/>
<dbReference type="GeneID" id="7202151"/>
<keyword evidence="1" id="KW-0677">Repeat</keyword>
<evidence type="ECO:0000313" key="4">
    <source>
        <dbReference type="Proteomes" id="UP000000759"/>
    </source>
</evidence>